<sequence>MSILKKCEKQWPKEHAFRNGCFRNHPILLSSSIWILLRKAKSEILATWNKLFCSGMLSFRTIEF</sequence>
<keyword evidence="2" id="KW-1185">Reference proteome</keyword>
<dbReference type="EMBL" id="WJBH02000003">
    <property type="protein sequence ID" value="KAI9562036.1"/>
    <property type="molecule type" value="Genomic_DNA"/>
</dbReference>
<protein>
    <submittedName>
        <fullName evidence="1">Uncharacterized protein</fullName>
    </submittedName>
</protein>
<dbReference type="Proteomes" id="UP000820818">
    <property type="component" value="Linkage Group LG3"/>
</dbReference>
<gene>
    <name evidence="1" type="ORF">GHT06_013001</name>
</gene>
<proteinExistence type="predicted"/>
<dbReference type="AlphaFoldDB" id="A0AAD5PW66"/>
<name>A0AAD5PW66_9CRUS</name>
<evidence type="ECO:0000313" key="1">
    <source>
        <dbReference type="EMBL" id="KAI9562036.1"/>
    </source>
</evidence>
<evidence type="ECO:0000313" key="2">
    <source>
        <dbReference type="Proteomes" id="UP000820818"/>
    </source>
</evidence>
<organism evidence="1 2">
    <name type="scientific">Daphnia sinensis</name>
    <dbReference type="NCBI Taxonomy" id="1820382"/>
    <lineage>
        <taxon>Eukaryota</taxon>
        <taxon>Metazoa</taxon>
        <taxon>Ecdysozoa</taxon>
        <taxon>Arthropoda</taxon>
        <taxon>Crustacea</taxon>
        <taxon>Branchiopoda</taxon>
        <taxon>Diplostraca</taxon>
        <taxon>Cladocera</taxon>
        <taxon>Anomopoda</taxon>
        <taxon>Daphniidae</taxon>
        <taxon>Daphnia</taxon>
        <taxon>Daphnia similis group</taxon>
    </lineage>
</organism>
<accession>A0AAD5PW66</accession>
<comment type="caution">
    <text evidence="1">The sequence shown here is derived from an EMBL/GenBank/DDBJ whole genome shotgun (WGS) entry which is preliminary data.</text>
</comment>
<reference evidence="1 2" key="1">
    <citation type="submission" date="2022-05" db="EMBL/GenBank/DDBJ databases">
        <title>A multi-omics perspective on studying reproductive biology in Daphnia sinensis.</title>
        <authorList>
            <person name="Jia J."/>
        </authorList>
    </citation>
    <scope>NUCLEOTIDE SEQUENCE [LARGE SCALE GENOMIC DNA]</scope>
    <source>
        <strain evidence="1 2">WSL</strain>
    </source>
</reference>